<accession>G0PJ97</accession>
<feature type="signal peptide" evidence="1">
    <location>
        <begin position="1"/>
        <end position="17"/>
    </location>
</feature>
<dbReference type="Proteomes" id="UP000008068">
    <property type="component" value="Unassembled WGS sequence"/>
</dbReference>
<dbReference type="Pfam" id="PF03436">
    <property type="entry name" value="DUF281"/>
    <property type="match status" value="1"/>
</dbReference>
<feature type="domain" description="DUF281" evidence="2">
    <location>
        <begin position="195"/>
        <end position="249"/>
    </location>
</feature>
<evidence type="ECO:0000313" key="3">
    <source>
        <dbReference type="EMBL" id="EGT58979.1"/>
    </source>
</evidence>
<name>G0PJ97_CAEBE</name>
<organism evidence="4">
    <name type="scientific">Caenorhabditis brenneri</name>
    <name type="common">Nematode worm</name>
    <dbReference type="NCBI Taxonomy" id="135651"/>
    <lineage>
        <taxon>Eukaryota</taxon>
        <taxon>Metazoa</taxon>
        <taxon>Ecdysozoa</taxon>
        <taxon>Nematoda</taxon>
        <taxon>Chromadorea</taxon>
        <taxon>Rhabditida</taxon>
        <taxon>Rhabditina</taxon>
        <taxon>Rhabditomorpha</taxon>
        <taxon>Rhabditoidea</taxon>
        <taxon>Rhabditidae</taxon>
        <taxon>Peloderinae</taxon>
        <taxon>Caenorhabditis</taxon>
    </lineage>
</organism>
<dbReference type="HOGENOM" id="CLU_1095099_0_0_1"/>
<dbReference type="STRING" id="135651.G0PJ97"/>
<dbReference type="PANTHER" id="PTHR38633">
    <property type="entry name" value="PROTEIN CBG15573-RELATED"/>
    <property type="match status" value="1"/>
</dbReference>
<evidence type="ECO:0000259" key="2">
    <source>
        <dbReference type="Pfam" id="PF03436"/>
    </source>
</evidence>
<feature type="chain" id="PRO_5003406977" description="DUF281 domain-containing protein" evidence="1">
    <location>
        <begin position="18"/>
        <end position="254"/>
    </location>
</feature>
<evidence type="ECO:0000256" key="1">
    <source>
        <dbReference type="SAM" id="SignalP"/>
    </source>
</evidence>
<dbReference type="InParanoid" id="G0PJ97"/>
<evidence type="ECO:0000313" key="4">
    <source>
        <dbReference type="Proteomes" id="UP000008068"/>
    </source>
</evidence>
<protein>
    <recommendedName>
        <fullName evidence="2">DUF281 domain-containing protein</fullName>
    </recommendedName>
</protein>
<sequence>MLLPWFVFFAFVALVVGYGYDYDYGNQDYGSKEECRKLKHYDVDSSNDGLLSRKAKFTRLERHGKHYTMITCPNDSFMYSLVSEHDGSVFSIFGSEYQDTVVLAAGYNFGVVAKCDGKRTTVETTDGKKIKIKRVACVQYTGTTAKSSTISSSTLTTMTTTISPCTLCDIQTIKPSSTPSGIIFEEKETTKPGECRQYEVTCKRDDTQVCTEVSISAPTAMGNSQMGYQTGAGLTQTSVTVDCQADGSWKGGFE</sequence>
<proteinExistence type="predicted"/>
<dbReference type="AlphaFoldDB" id="G0PJ97"/>
<reference evidence="4" key="1">
    <citation type="submission" date="2011-07" db="EMBL/GenBank/DDBJ databases">
        <authorList>
            <consortium name="Caenorhabditis brenneri Sequencing and Analysis Consortium"/>
            <person name="Wilson R.K."/>
        </authorList>
    </citation>
    <scope>NUCLEOTIDE SEQUENCE [LARGE SCALE GENOMIC DNA]</scope>
    <source>
        <strain evidence="4">PB2801</strain>
    </source>
</reference>
<dbReference type="EMBL" id="GL380657">
    <property type="protein sequence ID" value="EGT58979.1"/>
    <property type="molecule type" value="Genomic_DNA"/>
</dbReference>
<keyword evidence="4" id="KW-1185">Reference proteome</keyword>
<keyword evidence="1" id="KW-0732">Signal</keyword>
<dbReference type="OrthoDB" id="5867637at2759"/>
<dbReference type="InterPro" id="IPR005098">
    <property type="entry name" value="DUF281"/>
</dbReference>
<gene>
    <name evidence="3" type="ORF">CAEBREN_18701</name>
</gene>